<organism evidence="1 2">
    <name type="scientific">Mycena metata</name>
    <dbReference type="NCBI Taxonomy" id="1033252"/>
    <lineage>
        <taxon>Eukaryota</taxon>
        <taxon>Fungi</taxon>
        <taxon>Dikarya</taxon>
        <taxon>Basidiomycota</taxon>
        <taxon>Agaricomycotina</taxon>
        <taxon>Agaricomycetes</taxon>
        <taxon>Agaricomycetidae</taxon>
        <taxon>Agaricales</taxon>
        <taxon>Marasmiineae</taxon>
        <taxon>Mycenaceae</taxon>
        <taxon>Mycena</taxon>
    </lineage>
</organism>
<comment type="caution">
    <text evidence="1">The sequence shown here is derived from an EMBL/GenBank/DDBJ whole genome shotgun (WGS) entry which is preliminary data.</text>
</comment>
<sequence length="679" mass="75572">MPDLPDEIISEILSPALTVSDEAFSSTSTISPFLSRSESSSSFLLVNKAWLRVATPLLYNVVILRSKAQAKALAVALTSNPTFGYFIRKLRVEGGFAISLHKILQTSTNLTDLFITLDVARPDNACGLCRGLLSINPVRVILSGEDNYRQLSIEAEALLGKLEECIRSWTKMAVFEMDFSRLSWSARATLSSALCRAPNLTTLVASASSHHSIAGYNSIQTIATNPSLKRIIIKGQDSMALNARQYIVAQVQHDQRLKALLNFPDDWALDDTVPFVYPARLAGNPVQEDAIWNRVLYFALCRFPSKRGTRPDKVPVLRSRFDYMAPLLVCKKFAVSPPIIYAQPLIPAQRLGLPHLYTNPTLNRAVALRSFANRLSKQPSLGLHVRSLAATVASSEDLYRFQAITSKTPGLLELCGNEQFLPISWASFNIMGNYFGATLTTFHGVPVAESPQPAIPAVFNLFPRMRSFAWDSITTFQTQPELIPIGTFDNLVHLTINYFHSSFFDVMSHMELPSLRTTTFSAEAEGGFPFFQKHGKKLQQLAVSSLQLADPELVIFASCPSITVLGISCSPKTVIDASSFTPPDKHVSLEHIVFRVDPYGMKPAHRTSLGRFFSSLDTTPFPALRGMEHSECIWPTNDREISKSYWVKWAESLLDRDVQLVDPEGVPWRPRLKYIPESK</sequence>
<dbReference type="AlphaFoldDB" id="A0AAD7H7D1"/>
<evidence type="ECO:0000313" key="2">
    <source>
        <dbReference type="Proteomes" id="UP001215598"/>
    </source>
</evidence>
<dbReference type="Proteomes" id="UP001215598">
    <property type="component" value="Unassembled WGS sequence"/>
</dbReference>
<reference evidence="1" key="1">
    <citation type="submission" date="2023-03" db="EMBL/GenBank/DDBJ databases">
        <title>Massive genome expansion in bonnet fungi (Mycena s.s.) driven by repeated elements and novel gene families across ecological guilds.</title>
        <authorList>
            <consortium name="Lawrence Berkeley National Laboratory"/>
            <person name="Harder C.B."/>
            <person name="Miyauchi S."/>
            <person name="Viragh M."/>
            <person name="Kuo A."/>
            <person name="Thoen E."/>
            <person name="Andreopoulos B."/>
            <person name="Lu D."/>
            <person name="Skrede I."/>
            <person name="Drula E."/>
            <person name="Henrissat B."/>
            <person name="Morin E."/>
            <person name="Kohler A."/>
            <person name="Barry K."/>
            <person name="LaButti K."/>
            <person name="Morin E."/>
            <person name="Salamov A."/>
            <person name="Lipzen A."/>
            <person name="Mereny Z."/>
            <person name="Hegedus B."/>
            <person name="Baldrian P."/>
            <person name="Stursova M."/>
            <person name="Weitz H."/>
            <person name="Taylor A."/>
            <person name="Grigoriev I.V."/>
            <person name="Nagy L.G."/>
            <person name="Martin F."/>
            <person name="Kauserud H."/>
        </authorList>
    </citation>
    <scope>NUCLEOTIDE SEQUENCE</scope>
    <source>
        <strain evidence="1">CBHHK182m</strain>
    </source>
</reference>
<gene>
    <name evidence="1" type="ORF">B0H16DRAFT_1435555</name>
</gene>
<dbReference type="EMBL" id="JARKIB010000329">
    <property type="protein sequence ID" value="KAJ7714188.1"/>
    <property type="molecule type" value="Genomic_DNA"/>
</dbReference>
<name>A0AAD7H7D1_9AGAR</name>
<keyword evidence="2" id="KW-1185">Reference proteome</keyword>
<protein>
    <submittedName>
        <fullName evidence="1">Uncharacterized protein</fullName>
    </submittedName>
</protein>
<evidence type="ECO:0000313" key="1">
    <source>
        <dbReference type="EMBL" id="KAJ7714188.1"/>
    </source>
</evidence>
<proteinExistence type="predicted"/>
<accession>A0AAD7H7D1</accession>